<evidence type="ECO:0000313" key="14">
    <source>
        <dbReference type="Proteomes" id="UP000677803"/>
    </source>
</evidence>
<dbReference type="AlphaFoldDB" id="A0A8S4ALY6"/>
<comment type="caution">
    <text evidence="13">The sequence shown here is derived from an EMBL/GenBank/DDBJ whole genome shotgun (WGS) entry which is preliminary data.</text>
</comment>
<dbReference type="EMBL" id="CAJRST010005557">
    <property type="protein sequence ID" value="CAG5890611.1"/>
    <property type="molecule type" value="Genomic_DNA"/>
</dbReference>
<dbReference type="GO" id="GO:0006886">
    <property type="term" value="P:intracellular protein transport"/>
    <property type="evidence" value="ECO:0007669"/>
    <property type="project" value="InterPro"/>
</dbReference>
<evidence type="ECO:0000256" key="11">
    <source>
        <dbReference type="SAM" id="MobiDB-lite"/>
    </source>
</evidence>
<proteinExistence type="inferred from homology"/>
<dbReference type="GO" id="GO:0060271">
    <property type="term" value="P:cilium assembly"/>
    <property type="evidence" value="ECO:0007669"/>
    <property type="project" value="TreeGrafter"/>
</dbReference>
<evidence type="ECO:0000256" key="7">
    <source>
        <dbReference type="ARBA" id="ARBA00022927"/>
    </source>
</evidence>
<evidence type="ECO:0000259" key="12">
    <source>
        <dbReference type="PROSITE" id="PS50195"/>
    </source>
</evidence>
<feature type="region of interest" description="Disordered" evidence="11">
    <location>
        <begin position="153"/>
        <end position="198"/>
    </location>
</feature>
<name>A0A8S4ALY6_9TELE</name>
<dbReference type="InterPro" id="IPR043544">
    <property type="entry name" value="SNX10/11"/>
</dbReference>
<keyword evidence="14" id="KW-1185">Reference proteome</keyword>
<keyword evidence="9" id="KW-0472">Membrane</keyword>
<dbReference type="OrthoDB" id="5227681at2759"/>
<dbReference type="PANTHER" id="PTHR46209">
    <property type="entry name" value="PX DOMAIN-CONTAINING PROTEIN"/>
    <property type="match status" value="1"/>
</dbReference>
<evidence type="ECO:0000256" key="1">
    <source>
        <dbReference type="ARBA" id="ARBA00004177"/>
    </source>
</evidence>
<keyword evidence="7" id="KW-0653">Protein transport</keyword>
<gene>
    <name evidence="13" type="ORF">MMEN_LOCUS6280</name>
</gene>
<evidence type="ECO:0000256" key="9">
    <source>
        <dbReference type="ARBA" id="ARBA00023136"/>
    </source>
</evidence>
<sequence>MERIPNHTEFISISVRDPKLHKDDHWRTHIDYEICLQTNSMCFRKKASCARRRYTEFVWLRQCLERNALVMELPKLPPWNPFFSLKNQAQVAQRMKGLEEFLENVLQTPILLSDSRLHLFLQSDLSTARIERCVLGRTRYTVAEAIQRSSRGCISSPEDKLSSDSDCESSASSGLGLSIDTATRDSPLPFLHSSEGEP</sequence>
<comment type="subcellular location">
    <subcellularLocation>
        <location evidence="2">Cytoplasm</location>
    </subcellularLocation>
    <subcellularLocation>
        <location evidence="10">Endomembrane system</location>
        <topology evidence="10">Peripheral membrane protein</topology>
        <orientation evidence="10">Cytoplasmic side</orientation>
    </subcellularLocation>
    <subcellularLocation>
        <location evidence="1">Endosome</location>
    </subcellularLocation>
</comment>
<dbReference type="GO" id="GO:1901981">
    <property type="term" value="F:phosphatidylinositol phosphate binding"/>
    <property type="evidence" value="ECO:0007669"/>
    <property type="project" value="TreeGrafter"/>
</dbReference>
<evidence type="ECO:0000256" key="3">
    <source>
        <dbReference type="ARBA" id="ARBA00010883"/>
    </source>
</evidence>
<keyword evidence="6" id="KW-0967">Endosome</keyword>
<evidence type="ECO:0000256" key="10">
    <source>
        <dbReference type="ARBA" id="ARBA00029433"/>
    </source>
</evidence>
<protein>
    <submittedName>
        <fullName evidence="13">(Atlantic silverside) hypothetical protein</fullName>
    </submittedName>
</protein>
<dbReference type="Pfam" id="PF00787">
    <property type="entry name" value="PX"/>
    <property type="match status" value="1"/>
</dbReference>
<accession>A0A8S4ALY6</accession>
<keyword evidence="8" id="KW-0446">Lipid-binding</keyword>
<organism evidence="13 14">
    <name type="scientific">Menidia menidia</name>
    <name type="common">Atlantic silverside</name>
    <dbReference type="NCBI Taxonomy" id="238744"/>
    <lineage>
        <taxon>Eukaryota</taxon>
        <taxon>Metazoa</taxon>
        <taxon>Chordata</taxon>
        <taxon>Craniata</taxon>
        <taxon>Vertebrata</taxon>
        <taxon>Euteleostomi</taxon>
        <taxon>Actinopterygii</taxon>
        <taxon>Neopterygii</taxon>
        <taxon>Teleostei</taxon>
        <taxon>Neoteleostei</taxon>
        <taxon>Acanthomorphata</taxon>
        <taxon>Ovalentaria</taxon>
        <taxon>Atherinomorphae</taxon>
        <taxon>Atheriniformes</taxon>
        <taxon>Atherinopsidae</taxon>
        <taxon>Menidiinae</taxon>
        <taxon>Menidia</taxon>
    </lineage>
</organism>
<feature type="domain" description="PX" evidence="12">
    <location>
        <begin position="10"/>
        <end position="127"/>
    </location>
</feature>
<dbReference type="PROSITE" id="PS50195">
    <property type="entry name" value="PX"/>
    <property type="match status" value="1"/>
</dbReference>
<dbReference type="InterPro" id="IPR036871">
    <property type="entry name" value="PX_dom_sf"/>
</dbReference>
<evidence type="ECO:0000256" key="5">
    <source>
        <dbReference type="ARBA" id="ARBA00022490"/>
    </source>
</evidence>
<reference evidence="13" key="1">
    <citation type="submission" date="2021-05" db="EMBL/GenBank/DDBJ databases">
        <authorList>
            <person name="Tigano A."/>
        </authorList>
    </citation>
    <scope>NUCLEOTIDE SEQUENCE</scope>
</reference>
<keyword evidence="5" id="KW-0963">Cytoplasm</keyword>
<evidence type="ECO:0000256" key="8">
    <source>
        <dbReference type="ARBA" id="ARBA00023121"/>
    </source>
</evidence>
<evidence type="ECO:0000256" key="4">
    <source>
        <dbReference type="ARBA" id="ARBA00022448"/>
    </source>
</evidence>
<dbReference type="InterPro" id="IPR001683">
    <property type="entry name" value="PX_dom"/>
</dbReference>
<evidence type="ECO:0000256" key="6">
    <source>
        <dbReference type="ARBA" id="ARBA00022753"/>
    </source>
</evidence>
<comment type="similarity">
    <text evidence="3">Belongs to the sorting nexin family.</text>
</comment>
<keyword evidence="4" id="KW-0813">Transport</keyword>
<dbReference type="CDD" id="cd06898">
    <property type="entry name" value="PX_SNX10"/>
    <property type="match status" value="1"/>
</dbReference>
<dbReference type="GO" id="GO:0016050">
    <property type="term" value="P:vesicle organization"/>
    <property type="evidence" value="ECO:0007669"/>
    <property type="project" value="TreeGrafter"/>
</dbReference>
<evidence type="ECO:0000256" key="2">
    <source>
        <dbReference type="ARBA" id="ARBA00004496"/>
    </source>
</evidence>
<evidence type="ECO:0000313" key="13">
    <source>
        <dbReference type="EMBL" id="CAG5890611.1"/>
    </source>
</evidence>
<dbReference type="SUPFAM" id="SSF64268">
    <property type="entry name" value="PX domain"/>
    <property type="match status" value="1"/>
</dbReference>
<dbReference type="PANTHER" id="PTHR46209:SF2">
    <property type="entry name" value="SORTING NEXIN-10"/>
    <property type="match status" value="1"/>
</dbReference>
<dbReference type="Proteomes" id="UP000677803">
    <property type="component" value="Unassembled WGS sequence"/>
</dbReference>
<dbReference type="GO" id="GO:0005768">
    <property type="term" value="C:endosome"/>
    <property type="evidence" value="ECO:0007669"/>
    <property type="project" value="UniProtKB-SubCell"/>
</dbReference>
<dbReference type="Gene3D" id="3.30.1520.10">
    <property type="entry name" value="Phox-like domain"/>
    <property type="match status" value="1"/>
</dbReference>
<dbReference type="SMART" id="SM00312">
    <property type="entry name" value="PX"/>
    <property type="match status" value="1"/>
</dbReference>